<accession>A0A1G2U150</accession>
<organism evidence="2 3">
    <name type="scientific">Candidatus Zambryskibacteria bacterium RIFCSPLOWO2_01_FULL_45_21</name>
    <dbReference type="NCBI Taxonomy" id="1802761"/>
    <lineage>
        <taxon>Bacteria</taxon>
        <taxon>Candidatus Zambryskiibacteriota</taxon>
    </lineage>
</organism>
<evidence type="ECO:0000256" key="1">
    <source>
        <dbReference type="SAM" id="Phobius"/>
    </source>
</evidence>
<dbReference type="Pfam" id="PF20108">
    <property type="entry name" value="DUF6498"/>
    <property type="match status" value="1"/>
</dbReference>
<comment type="caution">
    <text evidence="2">The sequence shown here is derived from an EMBL/GenBank/DDBJ whole genome shotgun (WGS) entry which is preliminary data.</text>
</comment>
<keyword evidence="1" id="KW-0812">Transmembrane</keyword>
<dbReference type="InterPro" id="IPR045466">
    <property type="entry name" value="DUF6498"/>
</dbReference>
<keyword evidence="1" id="KW-0472">Membrane</keyword>
<sequence length="202" mass="22543">MKYKSALFLLAANFLPVLGVVYFDWSLFSIFFLFWAENIAIGLFNVLRMFTSKAESPNKRYKMKVNGKPRLVSRASLVGFFILHYGFFTLGHGVAVFSIFGPSVIQIKTLVFAIAALFVSHGVSYATNFIGNGECKKIPVGKLLIQPYKRVVIMHFIVLIGGIFISSTGTSMTTLIMFIALKSVTDLVSHLIEHQKIKVTYA</sequence>
<reference evidence="2 3" key="1">
    <citation type="journal article" date="2016" name="Nat. Commun.">
        <title>Thousands of microbial genomes shed light on interconnected biogeochemical processes in an aquifer system.</title>
        <authorList>
            <person name="Anantharaman K."/>
            <person name="Brown C.T."/>
            <person name="Hug L.A."/>
            <person name="Sharon I."/>
            <person name="Castelle C.J."/>
            <person name="Probst A.J."/>
            <person name="Thomas B.C."/>
            <person name="Singh A."/>
            <person name="Wilkins M.J."/>
            <person name="Karaoz U."/>
            <person name="Brodie E.L."/>
            <person name="Williams K.H."/>
            <person name="Hubbard S.S."/>
            <person name="Banfield J.F."/>
        </authorList>
    </citation>
    <scope>NUCLEOTIDE SEQUENCE [LARGE SCALE GENOMIC DNA]</scope>
</reference>
<feature type="transmembrane region" description="Helical" evidence="1">
    <location>
        <begin position="152"/>
        <end position="181"/>
    </location>
</feature>
<dbReference type="Proteomes" id="UP000176800">
    <property type="component" value="Unassembled WGS sequence"/>
</dbReference>
<proteinExistence type="predicted"/>
<feature type="transmembrane region" description="Helical" evidence="1">
    <location>
        <begin position="29"/>
        <end position="50"/>
    </location>
</feature>
<feature type="transmembrane region" description="Helical" evidence="1">
    <location>
        <begin position="71"/>
        <end position="90"/>
    </location>
</feature>
<evidence type="ECO:0000313" key="2">
    <source>
        <dbReference type="EMBL" id="OHB03251.1"/>
    </source>
</evidence>
<keyword evidence="1" id="KW-1133">Transmembrane helix</keyword>
<evidence type="ECO:0000313" key="3">
    <source>
        <dbReference type="Proteomes" id="UP000176800"/>
    </source>
</evidence>
<protein>
    <submittedName>
        <fullName evidence="2">Uncharacterized protein</fullName>
    </submittedName>
</protein>
<gene>
    <name evidence="2" type="ORF">A3B14_00545</name>
</gene>
<dbReference type="EMBL" id="MHWE01000021">
    <property type="protein sequence ID" value="OHB03251.1"/>
    <property type="molecule type" value="Genomic_DNA"/>
</dbReference>
<feature type="transmembrane region" description="Helical" evidence="1">
    <location>
        <begin position="110"/>
        <end position="131"/>
    </location>
</feature>
<dbReference type="AlphaFoldDB" id="A0A1G2U150"/>
<name>A0A1G2U150_9BACT</name>